<dbReference type="Proteomes" id="UP001196413">
    <property type="component" value="Unassembled WGS sequence"/>
</dbReference>
<gene>
    <name evidence="1" type="ORF">KIN20_000327</name>
</gene>
<keyword evidence="2" id="KW-1185">Reference proteome</keyword>
<protein>
    <submittedName>
        <fullName evidence="1">Uncharacterized protein</fullName>
    </submittedName>
</protein>
<dbReference type="AlphaFoldDB" id="A0AAD5QFY3"/>
<dbReference type="EMBL" id="JAHQIW010000057">
    <property type="protein sequence ID" value="KAJ1345731.1"/>
    <property type="molecule type" value="Genomic_DNA"/>
</dbReference>
<evidence type="ECO:0000313" key="1">
    <source>
        <dbReference type="EMBL" id="KAJ1345731.1"/>
    </source>
</evidence>
<proteinExistence type="predicted"/>
<name>A0AAD5QFY3_PARTN</name>
<accession>A0AAD5QFY3</accession>
<comment type="caution">
    <text evidence="1">The sequence shown here is derived from an EMBL/GenBank/DDBJ whole genome shotgun (WGS) entry which is preliminary data.</text>
</comment>
<sequence length="84" mass="9890">MHIVEDILVNELFIRVPRNSDSRTGTTISSRHPTYSELVDLQDLKPVQYVRDGHAAQNEWTKQSYYVTKKILLCALCKWFTKRH</sequence>
<organism evidence="1 2">
    <name type="scientific">Parelaphostrongylus tenuis</name>
    <name type="common">Meningeal worm</name>
    <dbReference type="NCBI Taxonomy" id="148309"/>
    <lineage>
        <taxon>Eukaryota</taxon>
        <taxon>Metazoa</taxon>
        <taxon>Ecdysozoa</taxon>
        <taxon>Nematoda</taxon>
        <taxon>Chromadorea</taxon>
        <taxon>Rhabditida</taxon>
        <taxon>Rhabditina</taxon>
        <taxon>Rhabditomorpha</taxon>
        <taxon>Strongyloidea</taxon>
        <taxon>Metastrongylidae</taxon>
        <taxon>Parelaphostrongylus</taxon>
    </lineage>
</organism>
<evidence type="ECO:0000313" key="2">
    <source>
        <dbReference type="Proteomes" id="UP001196413"/>
    </source>
</evidence>
<reference evidence="1" key="1">
    <citation type="submission" date="2021-06" db="EMBL/GenBank/DDBJ databases">
        <title>Parelaphostrongylus tenuis whole genome reference sequence.</title>
        <authorList>
            <person name="Garwood T.J."/>
            <person name="Larsen P.A."/>
            <person name="Fountain-Jones N.M."/>
            <person name="Garbe J.R."/>
            <person name="Macchietto M.G."/>
            <person name="Kania S.A."/>
            <person name="Gerhold R.W."/>
            <person name="Richards J.E."/>
            <person name="Wolf T.M."/>
        </authorList>
    </citation>
    <scope>NUCLEOTIDE SEQUENCE</scope>
    <source>
        <strain evidence="1">MNPRO001-30</strain>
        <tissue evidence="1">Meninges</tissue>
    </source>
</reference>